<sequence>MPDTAKIVLLAGATGLIGSHCLRLLAEDPGVREVRALTRRPLKNLAGGGKVRACMVDFDHLDRHAGEFDADAVICALGTTLRAAGSRPAFRRVDHDYPLALARAARARGARHFLLVSAAGADPRSMIFYNRVKGELEQALRALDFPSLTIVRPSLLLGERSEHRPGEEWAKRFGWLLPSPWKPIEAAAVAAALVRAMHAAAPGVAILENRALRQSAQRL</sequence>
<dbReference type="InterPro" id="IPR036291">
    <property type="entry name" value="NAD(P)-bd_dom_sf"/>
</dbReference>
<accession>A0A239CCQ8</accession>
<name>A0A239CCQ8_9BURK</name>
<dbReference type="PANTHER" id="PTHR14097:SF7">
    <property type="entry name" value="OXIDOREDUCTASE HTATIP2"/>
    <property type="match status" value="1"/>
</dbReference>
<reference evidence="2 3" key="1">
    <citation type="submission" date="2017-06" db="EMBL/GenBank/DDBJ databases">
        <authorList>
            <person name="Kim H.J."/>
            <person name="Triplett B.A."/>
        </authorList>
    </citation>
    <scope>NUCLEOTIDE SEQUENCE [LARGE SCALE GENOMIC DNA]</scope>
    <source>
        <strain evidence="2 3">U15</strain>
    </source>
</reference>
<dbReference type="SUPFAM" id="SSF51735">
    <property type="entry name" value="NAD(P)-binding Rossmann-fold domains"/>
    <property type="match status" value="1"/>
</dbReference>
<feature type="domain" description="NAD(P)-binding" evidence="1">
    <location>
        <begin position="12"/>
        <end position="162"/>
    </location>
</feature>
<dbReference type="InterPro" id="IPR016040">
    <property type="entry name" value="NAD(P)-bd_dom"/>
</dbReference>
<dbReference type="EMBL" id="FZOT01000001">
    <property type="protein sequence ID" value="SNS18005.1"/>
    <property type="molecule type" value="Genomic_DNA"/>
</dbReference>
<evidence type="ECO:0000313" key="3">
    <source>
        <dbReference type="Proteomes" id="UP000198284"/>
    </source>
</evidence>
<protein>
    <submittedName>
        <fullName evidence="2">Uncharacterized conserved protein YbjT, contains NAD(P)-binding and DUF2867 domains</fullName>
    </submittedName>
</protein>
<organism evidence="2 3">
    <name type="scientific">Noviherbaspirillum humi</name>
    <dbReference type="NCBI Taxonomy" id="1688639"/>
    <lineage>
        <taxon>Bacteria</taxon>
        <taxon>Pseudomonadati</taxon>
        <taxon>Pseudomonadota</taxon>
        <taxon>Betaproteobacteria</taxon>
        <taxon>Burkholderiales</taxon>
        <taxon>Oxalobacteraceae</taxon>
        <taxon>Noviherbaspirillum</taxon>
    </lineage>
</organism>
<gene>
    <name evidence="2" type="ORF">SAMN06265795_101389</name>
</gene>
<dbReference type="Proteomes" id="UP000198284">
    <property type="component" value="Unassembled WGS sequence"/>
</dbReference>
<proteinExistence type="predicted"/>
<dbReference type="Gene3D" id="3.40.50.720">
    <property type="entry name" value="NAD(P)-binding Rossmann-like Domain"/>
    <property type="match status" value="1"/>
</dbReference>
<dbReference type="Pfam" id="PF13460">
    <property type="entry name" value="NAD_binding_10"/>
    <property type="match status" value="1"/>
</dbReference>
<evidence type="ECO:0000259" key="1">
    <source>
        <dbReference type="Pfam" id="PF13460"/>
    </source>
</evidence>
<dbReference type="OrthoDB" id="9798632at2"/>
<dbReference type="RefSeq" id="WP_089397597.1">
    <property type="nucleotide sequence ID" value="NZ_FZOT01000001.1"/>
</dbReference>
<evidence type="ECO:0000313" key="2">
    <source>
        <dbReference type="EMBL" id="SNS18005.1"/>
    </source>
</evidence>
<dbReference type="AlphaFoldDB" id="A0A239CCQ8"/>
<dbReference type="PANTHER" id="PTHR14097">
    <property type="entry name" value="OXIDOREDUCTASE HTATIP2"/>
    <property type="match status" value="1"/>
</dbReference>
<keyword evidence="3" id="KW-1185">Reference proteome</keyword>